<organism evidence="1 2">
    <name type="scientific">Pontibacter qinzhouensis</name>
    <dbReference type="NCBI Taxonomy" id="2603253"/>
    <lineage>
        <taxon>Bacteria</taxon>
        <taxon>Pseudomonadati</taxon>
        <taxon>Bacteroidota</taxon>
        <taxon>Cytophagia</taxon>
        <taxon>Cytophagales</taxon>
        <taxon>Hymenobacteraceae</taxon>
        <taxon>Pontibacter</taxon>
    </lineage>
</organism>
<sequence>MSKTIVPILLFILLGYAGFAQTMQGTPVPAPQDTLQHQSENIDQWKRDLLGQYAETERLTANTIRPAYIHLVETARTKRSNWNKTDWEHAKAVLKDLNDRKSALGSSISKAENNRISALQEDFSSLQSDVEM</sequence>
<gene>
    <name evidence="1" type="ORF">FVR03_22015</name>
</gene>
<dbReference type="AlphaFoldDB" id="A0A5C8IYE7"/>
<protein>
    <submittedName>
        <fullName evidence="1">Uncharacterized protein</fullName>
    </submittedName>
</protein>
<accession>A0A5C8IYE7</accession>
<comment type="caution">
    <text evidence="1">The sequence shown here is derived from an EMBL/GenBank/DDBJ whole genome shotgun (WGS) entry which is preliminary data.</text>
</comment>
<keyword evidence="2" id="KW-1185">Reference proteome</keyword>
<evidence type="ECO:0000313" key="2">
    <source>
        <dbReference type="Proteomes" id="UP000321926"/>
    </source>
</evidence>
<proteinExistence type="predicted"/>
<dbReference type="Proteomes" id="UP000321926">
    <property type="component" value="Unassembled WGS sequence"/>
</dbReference>
<name>A0A5C8IYE7_9BACT</name>
<reference evidence="1 2" key="1">
    <citation type="submission" date="2019-08" db="EMBL/GenBank/DDBJ databases">
        <authorList>
            <person name="Shi S."/>
        </authorList>
    </citation>
    <scope>NUCLEOTIDE SEQUENCE [LARGE SCALE GENOMIC DNA]</scope>
    <source>
        <strain evidence="1 2">GY10130</strain>
    </source>
</reference>
<evidence type="ECO:0000313" key="1">
    <source>
        <dbReference type="EMBL" id="TXK26209.1"/>
    </source>
</evidence>
<dbReference type="EMBL" id="VRTY01000132">
    <property type="protein sequence ID" value="TXK26209.1"/>
    <property type="molecule type" value="Genomic_DNA"/>
</dbReference>
<dbReference type="RefSeq" id="WP_147923935.1">
    <property type="nucleotide sequence ID" value="NZ_VRTY01000132.1"/>
</dbReference>
<dbReference type="OrthoDB" id="886805at2"/>